<protein>
    <submittedName>
        <fullName evidence="4">Hydrogenase formation protein HypD</fullName>
    </submittedName>
</protein>
<dbReference type="PIRSF" id="PIRSF005622">
    <property type="entry name" value="Hydrgn_mat_hypD"/>
    <property type="match status" value="1"/>
</dbReference>
<reference evidence="5" key="1">
    <citation type="submission" date="2017-04" db="EMBL/GenBank/DDBJ databases">
        <title>Function of individual gut microbiota members based on whole genome sequencing of pure cultures obtained from chicken caecum.</title>
        <authorList>
            <person name="Medvecky M."/>
            <person name="Cejkova D."/>
            <person name="Polansky O."/>
            <person name="Karasova D."/>
            <person name="Kubasova T."/>
            <person name="Cizek A."/>
            <person name="Rychlik I."/>
        </authorList>
    </citation>
    <scope>NUCLEOTIDE SEQUENCE [LARGE SCALE GENOMIC DNA]</scope>
    <source>
        <strain evidence="5">An70</strain>
    </source>
</reference>
<dbReference type="NCBIfam" id="TIGR00075">
    <property type="entry name" value="hypD"/>
    <property type="match status" value="1"/>
</dbReference>
<gene>
    <name evidence="4" type="ORF">B5G21_05615</name>
</gene>
<keyword evidence="5" id="KW-1185">Reference proteome</keyword>
<dbReference type="Pfam" id="PF01924">
    <property type="entry name" value="HypD"/>
    <property type="match status" value="1"/>
</dbReference>
<name>A0A1Y3U2Y4_9ACTN</name>
<evidence type="ECO:0000313" key="5">
    <source>
        <dbReference type="Proteomes" id="UP000196560"/>
    </source>
</evidence>
<evidence type="ECO:0000256" key="3">
    <source>
        <dbReference type="ARBA" id="ARBA00023004"/>
    </source>
</evidence>
<sequence length="397" mass="42813">MGHDHTNAQSAGYSIDTTAHQHSTAAATTASANSAQHDMDLSSFRDPKLARELIDRIHRLVGNRRINLMEVCGTHTVSIGRYGFRSIMPEGLRLLSGPGCPVCVTANRDIDHAIALARTEGIMVATFGDMMRVPGSTSSLAAEKSAGRDVRIVYSPLDALELATELPDRNVIFMGVGFETTTPAIAACVLEAASRGIENFSVFCVHKTTPPALRAIANDPETTIDGFILPGHVCTITGLAPFQFIAREFNIPGVVTGFEPVDILTGIDRLVEMIISGTPAVENAYPRSVRDAGNPVARSIAEKVFEPCSATWRGLGEIAHSGLCIREDYARYDARRRFAVEVEPTREPHGCRCGDVLRGVIAPTQCPLFGRACTPEHPVGPCMVSSEGSCAAYFRYR</sequence>
<dbReference type="PANTHER" id="PTHR30149">
    <property type="entry name" value="HYDROGENASE PROTEIN ASSEMBLY PROTEIN HYPD"/>
    <property type="match status" value="1"/>
</dbReference>
<evidence type="ECO:0000256" key="1">
    <source>
        <dbReference type="ARBA" id="ARBA00007888"/>
    </source>
</evidence>
<dbReference type="GO" id="GO:0051539">
    <property type="term" value="F:4 iron, 4 sulfur cluster binding"/>
    <property type="evidence" value="ECO:0007669"/>
    <property type="project" value="TreeGrafter"/>
</dbReference>
<dbReference type="Proteomes" id="UP000196560">
    <property type="component" value="Unassembled WGS sequence"/>
</dbReference>
<dbReference type="GO" id="GO:0070025">
    <property type="term" value="F:carbon monoxide binding"/>
    <property type="evidence" value="ECO:0007669"/>
    <property type="project" value="TreeGrafter"/>
</dbReference>
<accession>A0A1Y3U2Y4</accession>
<dbReference type="InterPro" id="IPR042244">
    <property type="entry name" value="HypD_2_sf"/>
</dbReference>
<dbReference type="GO" id="GO:0051604">
    <property type="term" value="P:protein maturation"/>
    <property type="evidence" value="ECO:0007669"/>
    <property type="project" value="TreeGrafter"/>
</dbReference>
<proteinExistence type="inferred from homology"/>
<dbReference type="Gene3D" id="6.10.20.100">
    <property type="match status" value="1"/>
</dbReference>
<dbReference type="AlphaFoldDB" id="A0A1Y3U2Y4"/>
<dbReference type="PANTHER" id="PTHR30149:SF0">
    <property type="entry name" value="HYDROGENASE MATURATION FACTOR HYPD"/>
    <property type="match status" value="1"/>
</dbReference>
<dbReference type="Gene3D" id="3.40.50.11750">
    <property type="entry name" value="HypD, alpha/beta domain 1"/>
    <property type="match status" value="2"/>
</dbReference>
<dbReference type="EMBL" id="NFHO01000005">
    <property type="protein sequence ID" value="OUN43144.1"/>
    <property type="molecule type" value="Genomic_DNA"/>
</dbReference>
<comment type="similarity">
    <text evidence="1">Belongs to the HypD family.</text>
</comment>
<evidence type="ECO:0000313" key="4">
    <source>
        <dbReference type="EMBL" id="OUN43144.1"/>
    </source>
</evidence>
<dbReference type="eggNOG" id="COG0409">
    <property type="taxonomic scope" value="Bacteria"/>
</dbReference>
<evidence type="ECO:0000256" key="2">
    <source>
        <dbReference type="ARBA" id="ARBA00022723"/>
    </source>
</evidence>
<comment type="caution">
    <text evidence="4">The sequence shown here is derived from an EMBL/GenBank/DDBJ whole genome shotgun (WGS) entry which is preliminary data.</text>
</comment>
<organism evidence="4 5">
    <name type="scientific">Enorma massiliensis</name>
    <dbReference type="NCBI Taxonomy" id="1472761"/>
    <lineage>
        <taxon>Bacteria</taxon>
        <taxon>Bacillati</taxon>
        <taxon>Actinomycetota</taxon>
        <taxon>Coriobacteriia</taxon>
        <taxon>Coriobacteriales</taxon>
        <taxon>Coriobacteriaceae</taxon>
        <taxon>Enorma</taxon>
    </lineage>
</organism>
<dbReference type="InterPro" id="IPR002780">
    <property type="entry name" value="Hyd_form_HypD"/>
</dbReference>
<dbReference type="InterPro" id="IPR042243">
    <property type="entry name" value="HypD_1"/>
</dbReference>
<keyword evidence="2" id="KW-0479">Metal-binding</keyword>
<dbReference type="STRING" id="1118060.GCA_000311845_01498"/>
<keyword evidence="3" id="KW-0408">Iron</keyword>
<dbReference type="GO" id="GO:0005506">
    <property type="term" value="F:iron ion binding"/>
    <property type="evidence" value="ECO:0007669"/>
    <property type="project" value="TreeGrafter"/>
</dbReference>